<feature type="region of interest" description="Disordered" evidence="6">
    <location>
        <begin position="238"/>
        <end position="286"/>
    </location>
</feature>
<evidence type="ECO:0000256" key="1">
    <source>
        <dbReference type="ARBA" id="ARBA00005820"/>
    </source>
</evidence>
<dbReference type="SUPFAM" id="SSF46894">
    <property type="entry name" value="C-terminal effector domain of the bipartite response regulators"/>
    <property type="match status" value="1"/>
</dbReference>
<evidence type="ECO:0000256" key="6">
    <source>
        <dbReference type="SAM" id="MobiDB-lite"/>
    </source>
</evidence>
<keyword evidence="4" id="KW-0804">Transcription</keyword>
<dbReference type="InterPro" id="IPR036388">
    <property type="entry name" value="WH-like_DNA-bd_sf"/>
</dbReference>
<evidence type="ECO:0000256" key="2">
    <source>
        <dbReference type="ARBA" id="ARBA00023015"/>
    </source>
</evidence>
<dbReference type="PANTHER" id="PTHR35807">
    <property type="entry name" value="TRANSCRIPTIONAL REGULATOR REDD-RELATED"/>
    <property type="match status" value="1"/>
</dbReference>
<dbReference type="SMART" id="SM00862">
    <property type="entry name" value="Trans_reg_C"/>
    <property type="match status" value="1"/>
</dbReference>
<accession>A0ABW1CV40</accession>
<dbReference type="InterPro" id="IPR019734">
    <property type="entry name" value="TPR_rpt"/>
</dbReference>
<dbReference type="CDD" id="cd15831">
    <property type="entry name" value="BTAD"/>
    <property type="match status" value="1"/>
</dbReference>
<dbReference type="Gene3D" id="3.40.50.300">
    <property type="entry name" value="P-loop containing nucleotide triphosphate hydrolases"/>
    <property type="match status" value="1"/>
</dbReference>
<dbReference type="InterPro" id="IPR041617">
    <property type="entry name" value="TPR_MalT"/>
</dbReference>
<evidence type="ECO:0000259" key="7">
    <source>
        <dbReference type="PROSITE" id="PS51755"/>
    </source>
</evidence>
<name>A0ABW1CV40_9ACTN</name>
<dbReference type="Gene3D" id="1.10.10.10">
    <property type="entry name" value="Winged helix-like DNA-binding domain superfamily/Winged helix DNA-binding domain"/>
    <property type="match status" value="1"/>
</dbReference>
<dbReference type="InterPro" id="IPR051677">
    <property type="entry name" value="AfsR-DnrI-RedD_regulator"/>
</dbReference>
<dbReference type="SMART" id="SM00028">
    <property type="entry name" value="TPR"/>
    <property type="match status" value="6"/>
</dbReference>
<feature type="DNA-binding region" description="OmpR/PhoB-type" evidence="5">
    <location>
        <begin position="1"/>
        <end position="93"/>
    </location>
</feature>
<evidence type="ECO:0000256" key="5">
    <source>
        <dbReference type="PROSITE-ProRule" id="PRU01091"/>
    </source>
</evidence>
<keyword evidence="9" id="KW-1185">Reference proteome</keyword>
<dbReference type="Gene3D" id="1.25.40.10">
    <property type="entry name" value="Tetratricopeptide repeat domain"/>
    <property type="match status" value="3"/>
</dbReference>
<comment type="caution">
    <text evidence="8">The sequence shown here is derived from an EMBL/GenBank/DDBJ whole genome shotgun (WGS) entry which is preliminary data.</text>
</comment>
<keyword evidence="2" id="KW-0805">Transcription regulation</keyword>
<organism evidence="8 9">
    <name type="scientific">Nonomuraea insulae</name>
    <dbReference type="NCBI Taxonomy" id="1616787"/>
    <lineage>
        <taxon>Bacteria</taxon>
        <taxon>Bacillati</taxon>
        <taxon>Actinomycetota</taxon>
        <taxon>Actinomycetes</taxon>
        <taxon>Streptosporangiales</taxon>
        <taxon>Streptosporangiaceae</taxon>
        <taxon>Nonomuraea</taxon>
    </lineage>
</organism>
<dbReference type="RefSeq" id="WP_379517845.1">
    <property type="nucleotide sequence ID" value="NZ_JBHSPA010000036.1"/>
</dbReference>
<dbReference type="InterPro" id="IPR016032">
    <property type="entry name" value="Sig_transdc_resp-reg_C-effctor"/>
</dbReference>
<feature type="region of interest" description="Disordered" evidence="6">
    <location>
        <begin position="653"/>
        <end position="697"/>
    </location>
</feature>
<dbReference type="PANTHER" id="PTHR35807:SF1">
    <property type="entry name" value="TRANSCRIPTIONAL REGULATOR REDD"/>
    <property type="match status" value="1"/>
</dbReference>
<sequence>MESEARFALLGPVSADGPDGPIALGSPKQRTVLAVLLLNANRTVSDDRLIALVWGERAPQTAVARLQVYVHELRTLLGKERISRVGAGYRIHTGADELDLHLFERYRTVARAEAEQGRHTEAVARLRAAAELWRGPALTGTSAALIDQERPGLEDRRVCALEELYDAELASGRHAEIVGELHTAAAEHPLRERLLGQLMLALHRCERRAEALAVYREARRRLVDELGIEPGRALRESHQRLLRDDEPEPAPQARPTPRQEPKRQPASRQEPQTLPGPRQERQTRPGTLGLFVARPAELPRNVPEFVAREAELAWLDECLGGGDGVCVLSGTAGMGKTALALHWAHRAKDRFLDGQLYIDLRGYDPGHEPLTTTAALTRLLVSLGVDPERVPDGFETQLGLYRSLLAGHSYLLVLDNARAAAQIEQLLPPTGVALVTSRHRLGELVAYAGARQRSLGPLSDEDGRELLDGVLGPAGDPAESDARGELVRACGGLPLALRIAAANAATRPQDGTAAVAAELAAGDPLAGFTVDGAEHNTVTIAFSASYRVLTPAEQRVFRLLGLVPGPDVTVGAAAAVTGLPQDAARASLKALAAAHLIEHHLTDRYRFHDLVRLYAVAEAGRDPEHGPAWHRLFGHYAELGAAIAAQCAPGEFLLPGRQPHSDTGERPTPAPQPRADTGKRPTPAPQPHSDAGERPAPGAADVIDLMAALMRAITCDPGPEVWRLADMVRAICARTGRIGEWMEIAPALLQAASAHDVPVVTAMLHTGMGDGLFRIGRREEAVVHLEKAVRIARDSGGREVEAAARMGLSFARAWTGDLAGAMADSARAARLFCEVGSVPGQIRALHALGNQYHHLGRLDLAEEHCRQALALSRRHELPYAEGADLRQLGAVLLDQGRYDEAETCLRRSVALITSIGGHGAGTTHIWISRLHWENGRWAQSRDEALRALDVCRGQGDRLVEAAGLVALADAGIRLGLTTEAAESLDLADELIGAGGLSWHLAYALLARARLHDARGDHEGAIGHALRGHAVASGNTYQLPELAALTELAGLERRRGDHKAAARKAGQALRLCRQIGHAPCEDKLAPLLEGAGSWMGANGSVG</sequence>
<dbReference type="EMBL" id="JBHSPA010000036">
    <property type="protein sequence ID" value="MFC5828341.1"/>
    <property type="molecule type" value="Genomic_DNA"/>
</dbReference>
<dbReference type="InterPro" id="IPR011990">
    <property type="entry name" value="TPR-like_helical_dom_sf"/>
</dbReference>
<dbReference type="InterPro" id="IPR001867">
    <property type="entry name" value="OmpR/PhoB-type_DNA-bd"/>
</dbReference>
<dbReference type="PRINTS" id="PR00364">
    <property type="entry name" value="DISEASERSIST"/>
</dbReference>
<dbReference type="Pfam" id="PF03704">
    <property type="entry name" value="BTAD"/>
    <property type="match status" value="1"/>
</dbReference>
<protein>
    <submittedName>
        <fullName evidence="8">BTAD domain-containing putative transcriptional regulator</fullName>
    </submittedName>
</protein>
<dbReference type="Pfam" id="PF17874">
    <property type="entry name" value="TPR_MalT"/>
    <property type="match status" value="1"/>
</dbReference>
<dbReference type="PROSITE" id="PS51755">
    <property type="entry name" value="OMPR_PHOB"/>
    <property type="match status" value="1"/>
</dbReference>
<dbReference type="InterPro" id="IPR027417">
    <property type="entry name" value="P-loop_NTPase"/>
</dbReference>
<evidence type="ECO:0000256" key="3">
    <source>
        <dbReference type="ARBA" id="ARBA00023125"/>
    </source>
</evidence>
<proteinExistence type="inferred from homology"/>
<evidence type="ECO:0000256" key="4">
    <source>
        <dbReference type="ARBA" id="ARBA00023163"/>
    </source>
</evidence>
<reference evidence="9" key="1">
    <citation type="journal article" date="2019" name="Int. J. Syst. Evol. Microbiol.">
        <title>The Global Catalogue of Microorganisms (GCM) 10K type strain sequencing project: providing services to taxonomists for standard genome sequencing and annotation.</title>
        <authorList>
            <consortium name="The Broad Institute Genomics Platform"/>
            <consortium name="The Broad Institute Genome Sequencing Center for Infectious Disease"/>
            <person name="Wu L."/>
            <person name="Ma J."/>
        </authorList>
    </citation>
    <scope>NUCLEOTIDE SEQUENCE [LARGE SCALE GENOMIC DNA]</scope>
    <source>
        <strain evidence="9">CCUG 53903</strain>
    </source>
</reference>
<evidence type="ECO:0000313" key="9">
    <source>
        <dbReference type="Proteomes" id="UP001596058"/>
    </source>
</evidence>
<feature type="domain" description="OmpR/PhoB-type" evidence="7">
    <location>
        <begin position="1"/>
        <end position="93"/>
    </location>
</feature>
<keyword evidence="3 5" id="KW-0238">DNA-binding</keyword>
<dbReference type="SMART" id="SM01043">
    <property type="entry name" value="BTAD"/>
    <property type="match status" value="1"/>
</dbReference>
<dbReference type="Proteomes" id="UP001596058">
    <property type="component" value="Unassembled WGS sequence"/>
</dbReference>
<dbReference type="InterPro" id="IPR005158">
    <property type="entry name" value="BTAD"/>
</dbReference>
<gene>
    <name evidence="8" type="ORF">ACFPZ3_31110</name>
</gene>
<dbReference type="SUPFAM" id="SSF48452">
    <property type="entry name" value="TPR-like"/>
    <property type="match status" value="3"/>
</dbReference>
<dbReference type="SUPFAM" id="SSF52540">
    <property type="entry name" value="P-loop containing nucleoside triphosphate hydrolases"/>
    <property type="match status" value="1"/>
</dbReference>
<evidence type="ECO:0000313" key="8">
    <source>
        <dbReference type="EMBL" id="MFC5828341.1"/>
    </source>
</evidence>
<dbReference type="Pfam" id="PF00486">
    <property type="entry name" value="Trans_reg_C"/>
    <property type="match status" value="1"/>
</dbReference>
<comment type="similarity">
    <text evidence="1">Belongs to the AfsR/DnrI/RedD regulatory family.</text>
</comment>